<keyword evidence="2" id="KW-1185">Reference proteome</keyword>
<dbReference type="GO" id="GO:0032259">
    <property type="term" value="P:methylation"/>
    <property type="evidence" value="ECO:0007669"/>
    <property type="project" value="UniProtKB-KW"/>
</dbReference>
<organism evidence="1 2">
    <name type="scientific">Massariosphaeria phaeospora</name>
    <dbReference type="NCBI Taxonomy" id="100035"/>
    <lineage>
        <taxon>Eukaryota</taxon>
        <taxon>Fungi</taxon>
        <taxon>Dikarya</taxon>
        <taxon>Ascomycota</taxon>
        <taxon>Pezizomycotina</taxon>
        <taxon>Dothideomycetes</taxon>
        <taxon>Pleosporomycetidae</taxon>
        <taxon>Pleosporales</taxon>
        <taxon>Pleosporales incertae sedis</taxon>
        <taxon>Massariosphaeria</taxon>
    </lineage>
</organism>
<keyword evidence="1" id="KW-0489">Methyltransferase</keyword>
<accession>A0A7C8MPM4</accession>
<dbReference type="GO" id="GO:0003676">
    <property type="term" value="F:nucleic acid binding"/>
    <property type="evidence" value="ECO:0007669"/>
    <property type="project" value="InterPro"/>
</dbReference>
<dbReference type="PROSITE" id="PS00092">
    <property type="entry name" value="N6_MTASE"/>
    <property type="match status" value="1"/>
</dbReference>
<sequence>MPRIPTSLLRSAGAIDALLPALLGPNRDLAAARNELRWLREHAGKVATTRSAKGATWSKGAILADLVRRRARGTPLQYLLGTEHFGDLEILVRPGVLIPRQETAASVTHLVRLMRNALQLPSELRVLDLCTGTGCIPLLFEREFRSTHHQVQLQLLGVDISVKAMKLACRNLKRMRRKEHGGVGNGVTGFLVADVLIDPFEDQNQPQPSLKFALNLVNKPFWDILISNPPYISPSGYWKTTSRSVRGYEPKLALVPPPSPEKNDTEQADAFYSRLLATARDVEAKIVLFEVADLGQALRIAKQARRFDIFDGIEIWRDQPNETDHEILDDFPVVGQGNGRSVFCWRGAGSAWLRKGLGEHDDATDAKRLFKSSYTDRSW</sequence>
<gene>
    <name evidence="1" type="ORF">BDV95DRAFT_24132</name>
</gene>
<evidence type="ECO:0000313" key="2">
    <source>
        <dbReference type="Proteomes" id="UP000481861"/>
    </source>
</evidence>
<dbReference type="InterPro" id="IPR029063">
    <property type="entry name" value="SAM-dependent_MTases_sf"/>
</dbReference>
<dbReference type="AlphaFoldDB" id="A0A7C8MPM4"/>
<dbReference type="EMBL" id="JAADJZ010000001">
    <property type="protein sequence ID" value="KAF2878502.1"/>
    <property type="molecule type" value="Genomic_DNA"/>
</dbReference>
<comment type="caution">
    <text evidence="1">The sequence shown here is derived from an EMBL/GenBank/DDBJ whole genome shotgun (WGS) entry which is preliminary data.</text>
</comment>
<dbReference type="PANTHER" id="PTHR18895:SF74">
    <property type="entry name" value="MTRF1L RELEASE FACTOR GLUTAMINE METHYLTRANSFERASE"/>
    <property type="match status" value="1"/>
</dbReference>
<dbReference type="Proteomes" id="UP000481861">
    <property type="component" value="Unassembled WGS sequence"/>
</dbReference>
<name>A0A7C8MPM4_9PLEO</name>
<dbReference type="InterPro" id="IPR002052">
    <property type="entry name" value="DNA_methylase_N6_adenine_CS"/>
</dbReference>
<evidence type="ECO:0000313" key="1">
    <source>
        <dbReference type="EMBL" id="KAF2878502.1"/>
    </source>
</evidence>
<dbReference type="OrthoDB" id="269872at2759"/>
<proteinExistence type="predicted"/>
<dbReference type="GO" id="GO:0005739">
    <property type="term" value="C:mitochondrion"/>
    <property type="evidence" value="ECO:0007669"/>
    <property type="project" value="TreeGrafter"/>
</dbReference>
<reference evidence="1 2" key="1">
    <citation type="submission" date="2020-01" db="EMBL/GenBank/DDBJ databases">
        <authorList>
            <consortium name="DOE Joint Genome Institute"/>
            <person name="Haridas S."/>
            <person name="Albert R."/>
            <person name="Binder M."/>
            <person name="Bloem J."/>
            <person name="Labutti K."/>
            <person name="Salamov A."/>
            <person name="Andreopoulos B."/>
            <person name="Baker S.E."/>
            <person name="Barry K."/>
            <person name="Bills G."/>
            <person name="Bluhm B.H."/>
            <person name="Cannon C."/>
            <person name="Castanera R."/>
            <person name="Culley D.E."/>
            <person name="Daum C."/>
            <person name="Ezra D."/>
            <person name="Gonzalez J.B."/>
            <person name="Henrissat B."/>
            <person name="Kuo A."/>
            <person name="Liang C."/>
            <person name="Lipzen A."/>
            <person name="Lutzoni F."/>
            <person name="Magnuson J."/>
            <person name="Mondo S."/>
            <person name="Nolan M."/>
            <person name="Ohm R."/>
            <person name="Pangilinan J."/>
            <person name="Park H.-J.H."/>
            <person name="Ramirez L."/>
            <person name="Alfaro M."/>
            <person name="Sun H."/>
            <person name="Tritt A."/>
            <person name="Yoshinaga Y."/>
            <person name="Zwiers L.-H.L."/>
            <person name="Turgeon B.G."/>
            <person name="Goodwin S.B."/>
            <person name="Spatafora J.W."/>
            <person name="Crous P.W."/>
            <person name="Grigoriev I.V."/>
        </authorList>
    </citation>
    <scope>NUCLEOTIDE SEQUENCE [LARGE SCALE GENOMIC DNA]</scope>
    <source>
        <strain evidence="1 2">CBS 611.86</strain>
    </source>
</reference>
<keyword evidence="1" id="KW-0808">Transferase</keyword>
<dbReference type="PANTHER" id="PTHR18895">
    <property type="entry name" value="HEMK METHYLTRANSFERASE"/>
    <property type="match status" value="1"/>
</dbReference>
<dbReference type="InterPro" id="IPR050320">
    <property type="entry name" value="N5-glutamine_MTase"/>
</dbReference>
<protein>
    <submittedName>
        <fullName evidence="1">S-adenosyl-L-methionine-dependent methyltransferase</fullName>
    </submittedName>
</protein>
<dbReference type="Gene3D" id="1.10.8.10">
    <property type="entry name" value="DNA helicase RuvA subunit, C-terminal domain"/>
    <property type="match status" value="1"/>
</dbReference>
<dbReference type="SUPFAM" id="SSF53335">
    <property type="entry name" value="S-adenosyl-L-methionine-dependent methyltransferases"/>
    <property type="match status" value="1"/>
</dbReference>
<dbReference type="GO" id="GO:0008168">
    <property type="term" value="F:methyltransferase activity"/>
    <property type="evidence" value="ECO:0007669"/>
    <property type="project" value="UniProtKB-KW"/>
</dbReference>
<dbReference type="Gene3D" id="3.40.50.150">
    <property type="entry name" value="Vaccinia Virus protein VP39"/>
    <property type="match status" value="1"/>
</dbReference>